<keyword evidence="9 13" id="KW-0238">DNA-binding</keyword>
<dbReference type="Proteomes" id="UP000007383">
    <property type="component" value="Chromosome"/>
</dbReference>
<dbReference type="RefSeq" id="WP_014455595.1">
    <property type="nucleotide sequence ID" value="NC_017098.1"/>
</dbReference>
<evidence type="ECO:0000256" key="4">
    <source>
        <dbReference type="ARBA" id="ARBA00022723"/>
    </source>
</evidence>
<dbReference type="GO" id="GO:0006310">
    <property type="term" value="P:DNA recombination"/>
    <property type="evidence" value="ECO:0007669"/>
    <property type="project" value="UniProtKB-UniRule"/>
</dbReference>
<feature type="binding site" evidence="13">
    <location>
        <position position="141"/>
    </location>
    <ligand>
        <name>Mg(2+)</name>
        <dbReference type="ChEBI" id="CHEBI:18420"/>
        <label>1</label>
    </ligand>
</feature>
<name>H9UJB9_SPIAZ</name>
<dbReference type="AlphaFoldDB" id="H9UJB9"/>
<keyword evidence="16" id="KW-1185">Reference proteome</keyword>
<feature type="binding site" evidence="13">
    <location>
        <position position="8"/>
    </location>
    <ligand>
        <name>Mg(2+)</name>
        <dbReference type="ChEBI" id="CHEBI:18420"/>
        <label>1</label>
    </ligand>
</feature>
<comment type="catalytic activity">
    <reaction evidence="12 13">
        <text>Endonucleolytic cleavage at a junction such as a reciprocal single-stranded crossover between two homologous DNA duplexes (Holliday junction).</text>
        <dbReference type="EC" id="3.1.21.10"/>
    </reaction>
</comment>
<dbReference type="EC" id="3.1.21.10" evidence="13 14"/>
<reference evidence="16" key="1">
    <citation type="journal article" date="2013" name="Stand. Genomic Sci.">
        <title>Complete genome sequence of the halophilic bacterium Spirochaeta africana type strain (Z-7692(T)) from the alkaline Lake Magadi in the East African Rift.</title>
        <authorList>
            <person name="Liolos K."/>
            <person name="Abt B."/>
            <person name="Scheuner C."/>
            <person name="Teshima H."/>
            <person name="Held B."/>
            <person name="Lapidus A."/>
            <person name="Nolan M."/>
            <person name="Lucas S."/>
            <person name="Deshpande S."/>
            <person name="Cheng J.F."/>
            <person name="Tapia R."/>
            <person name="Goodwin L.A."/>
            <person name="Pitluck S."/>
            <person name="Pagani I."/>
            <person name="Ivanova N."/>
            <person name="Mavromatis K."/>
            <person name="Mikhailova N."/>
            <person name="Huntemann M."/>
            <person name="Pati A."/>
            <person name="Chen A."/>
            <person name="Palaniappan K."/>
            <person name="Land M."/>
            <person name="Rohde M."/>
            <person name="Tindall B.J."/>
            <person name="Detter J.C."/>
            <person name="Goker M."/>
            <person name="Bristow J."/>
            <person name="Eisen J.A."/>
            <person name="Markowitz V."/>
            <person name="Hugenholtz P."/>
            <person name="Woyke T."/>
            <person name="Klenk H.P."/>
            <person name="Kyrpides N.C."/>
        </authorList>
    </citation>
    <scope>NUCLEOTIDE SEQUENCE</scope>
    <source>
        <strain evidence="16">ATCC 700263 / DSM 8902 / Z-7692</strain>
    </source>
</reference>
<evidence type="ECO:0000313" key="15">
    <source>
        <dbReference type="EMBL" id="AFG37612.1"/>
    </source>
</evidence>
<keyword evidence="2 13" id="KW-0963">Cytoplasm</keyword>
<sequence length="168" mass="17662">MRRIIGIDPGLAETGIGVIGVEGSSYRHLHHQTIRTASSAAAGPRLSDIYTGVIAVIREYRPEGAGIETLYFSRNASSALPVAQARGVILLALQHQGVETAEYTPQAIKQALVGYGRADKQQVQHMVRVVLGLSDIPASDHAADALAAAVCHANTAGFMQRLPGGSVV</sequence>
<evidence type="ECO:0000256" key="8">
    <source>
        <dbReference type="ARBA" id="ARBA00022842"/>
    </source>
</evidence>
<feature type="active site" evidence="13">
    <location>
        <position position="8"/>
    </location>
</feature>
<dbReference type="GO" id="GO:0006281">
    <property type="term" value="P:DNA repair"/>
    <property type="evidence" value="ECO:0007669"/>
    <property type="project" value="UniProtKB-UniRule"/>
</dbReference>
<dbReference type="PRINTS" id="PR00696">
    <property type="entry name" value="RSOLVASERUVC"/>
</dbReference>
<dbReference type="OrthoDB" id="9805499at2"/>
<dbReference type="Pfam" id="PF02075">
    <property type="entry name" value="RuvC"/>
    <property type="match status" value="1"/>
</dbReference>
<comment type="function">
    <text evidence="13">The RuvA-RuvB-RuvC complex processes Holliday junction (HJ) DNA during genetic recombination and DNA repair. Endonuclease that resolves HJ intermediates. Cleaves cruciform DNA by making single-stranded nicks across the HJ at symmetrical positions within the homologous arms, yielding a 5'-phosphate and a 3'-hydroxyl group; requires a central core of homology in the junction. The consensus cleavage sequence is 5'-(A/T)TT(C/G)-3'. Cleavage occurs on the 3'-side of the TT dinucleotide at the point of strand exchange. HJ branch migration catalyzed by RuvA-RuvB allows RuvC to scan DNA until it finds its consensus sequence, where it cleaves and resolves the cruciform DNA.</text>
</comment>
<dbReference type="GO" id="GO:0000287">
    <property type="term" value="F:magnesium ion binding"/>
    <property type="evidence" value="ECO:0007669"/>
    <property type="project" value="UniProtKB-UniRule"/>
</dbReference>
<organism evidence="15 16">
    <name type="scientific">Spirochaeta africana (strain ATCC 700263 / DSM 8902 / Z-7692)</name>
    <dbReference type="NCBI Taxonomy" id="889378"/>
    <lineage>
        <taxon>Bacteria</taxon>
        <taxon>Pseudomonadati</taxon>
        <taxon>Spirochaetota</taxon>
        <taxon>Spirochaetia</taxon>
        <taxon>Spirochaetales</taxon>
        <taxon>Spirochaetaceae</taxon>
        <taxon>Spirochaeta</taxon>
    </lineage>
</organism>
<dbReference type="SUPFAM" id="SSF53098">
    <property type="entry name" value="Ribonuclease H-like"/>
    <property type="match status" value="1"/>
</dbReference>
<dbReference type="HOGENOM" id="CLU_091257_3_1_12"/>
<evidence type="ECO:0000256" key="2">
    <source>
        <dbReference type="ARBA" id="ARBA00022490"/>
    </source>
</evidence>
<dbReference type="eggNOG" id="COG0817">
    <property type="taxonomic scope" value="Bacteria"/>
</dbReference>
<dbReference type="GO" id="GO:0003677">
    <property type="term" value="F:DNA binding"/>
    <property type="evidence" value="ECO:0007669"/>
    <property type="project" value="UniProtKB-KW"/>
</dbReference>
<dbReference type="GO" id="GO:0005737">
    <property type="term" value="C:cytoplasm"/>
    <property type="evidence" value="ECO:0007669"/>
    <property type="project" value="UniProtKB-SubCell"/>
</dbReference>
<evidence type="ECO:0000256" key="14">
    <source>
        <dbReference type="NCBIfam" id="TIGR00228"/>
    </source>
</evidence>
<keyword evidence="8 13" id="KW-0460">Magnesium</keyword>
<feature type="active site" evidence="13">
    <location>
        <position position="141"/>
    </location>
</feature>
<keyword evidence="11 13" id="KW-0234">DNA repair</keyword>
<dbReference type="PANTHER" id="PTHR30194:SF3">
    <property type="entry name" value="CROSSOVER JUNCTION ENDODEOXYRIBONUCLEASE RUVC"/>
    <property type="match status" value="1"/>
</dbReference>
<dbReference type="CDD" id="cd16962">
    <property type="entry name" value="RuvC"/>
    <property type="match status" value="1"/>
</dbReference>
<protein>
    <recommendedName>
        <fullName evidence="13 14">Crossover junction endodeoxyribonuclease RuvC</fullName>
        <ecNumber evidence="13 14">3.1.21.10</ecNumber>
    </recommendedName>
    <alternativeName>
        <fullName evidence="13">Holliday junction nuclease RuvC</fullName>
    </alternativeName>
    <alternativeName>
        <fullName evidence="13">Holliday junction resolvase RuvC</fullName>
    </alternativeName>
</protein>
<dbReference type="HAMAP" id="MF_00034">
    <property type="entry name" value="RuvC"/>
    <property type="match status" value="1"/>
</dbReference>
<evidence type="ECO:0000256" key="6">
    <source>
        <dbReference type="ARBA" id="ARBA00022763"/>
    </source>
</evidence>
<evidence type="ECO:0000256" key="10">
    <source>
        <dbReference type="ARBA" id="ARBA00023172"/>
    </source>
</evidence>
<dbReference type="FunFam" id="3.30.420.10:FF:000002">
    <property type="entry name" value="Crossover junction endodeoxyribonuclease RuvC"/>
    <property type="match status" value="1"/>
</dbReference>
<dbReference type="STRING" id="889378.Spiaf_1553"/>
<keyword evidence="6 13" id="KW-0227">DNA damage</keyword>
<dbReference type="PATRIC" id="fig|889378.3.peg.1545"/>
<dbReference type="PANTHER" id="PTHR30194">
    <property type="entry name" value="CROSSOVER JUNCTION ENDODEOXYRIBONUCLEASE RUVC"/>
    <property type="match status" value="1"/>
</dbReference>
<dbReference type="NCBIfam" id="TIGR00228">
    <property type="entry name" value="ruvC"/>
    <property type="match status" value="1"/>
</dbReference>
<dbReference type="EMBL" id="CP003282">
    <property type="protein sequence ID" value="AFG37612.1"/>
    <property type="molecule type" value="Genomic_DNA"/>
</dbReference>
<evidence type="ECO:0000256" key="9">
    <source>
        <dbReference type="ARBA" id="ARBA00023125"/>
    </source>
</evidence>
<evidence type="ECO:0000256" key="11">
    <source>
        <dbReference type="ARBA" id="ARBA00023204"/>
    </source>
</evidence>
<proteinExistence type="inferred from homology"/>
<evidence type="ECO:0000256" key="13">
    <source>
        <dbReference type="HAMAP-Rule" id="MF_00034"/>
    </source>
</evidence>
<gene>
    <name evidence="13" type="primary">ruvC</name>
    <name evidence="15" type="ordered locus">Spiaf_1553</name>
</gene>
<evidence type="ECO:0000256" key="5">
    <source>
        <dbReference type="ARBA" id="ARBA00022759"/>
    </source>
</evidence>
<comment type="subunit">
    <text evidence="13">Homodimer which binds Holliday junction (HJ) DNA. The HJ becomes 2-fold symmetrical on binding to RuvC with unstacked arms; it has a different conformation from HJ DNA in complex with RuvA. In the full resolvosome a probable DNA-RuvA(4)-RuvB(12)-RuvC(2) complex forms which resolves the HJ.</text>
</comment>
<evidence type="ECO:0000256" key="12">
    <source>
        <dbReference type="ARBA" id="ARBA00029354"/>
    </source>
</evidence>
<keyword evidence="5 13" id="KW-0255">Endonuclease</keyword>
<comment type="similarity">
    <text evidence="1 13">Belongs to the RuvC family.</text>
</comment>
<keyword evidence="4 13" id="KW-0479">Metal-binding</keyword>
<accession>H9UJB9</accession>
<feature type="active site" evidence="13">
    <location>
        <position position="68"/>
    </location>
</feature>
<keyword evidence="7 13" id="KW-0378">Hydrolase</keyword>
<dbReference type="InterPro" id="IPR002176">
    <property type="entry name" value="X-over_junc_endoDNase_RuvC"/>
</dbReference>
<dbReference type="InterPro" id="IPR012337">
    <property type="entry name" value="RNaseH-like_sf"/>
</dbReference>
<evidence type="ECO:0000256" key="7">
    <source>
        <dbReference type="ARBA" id="ARBA00022801"/>
    </source>
</evidence>
<comment type="cofactor">
    <cofactor evidence="13">
        <name>Mg(2+)</name>
        <dbReference type="ChEBI" id="CHEBI:18420"/>
    </cofactor>
    <text evidence="13">Binds 2 Mg(2+) ion per subunit.</text>
</comment>
<dbReference type="NCBIfam" id="NF000711">
    <property type="entry name" value="PRK00039.2-1"/>
    <property type="match status" value="1"/>
</dbReference>
<dbReference type="GO" id="GO:0008821">
    <property type="term" value="F:crossover junction DNA endonuclease activity"/>
    <property type="evidence" value="ECO:0007669"/>
    <property type="project" value="UniProtKB-UniRule"/>
</dbReference>
<keyword evidence="10 13" id="KW-0233">DNA recombination</keyword>
<dbReference type="KEGG" id="sfc:Spiaf_1553"/>
<dbReference type="Gene3D" id="3.30.420.10">
    <property type="entry name" value="Ribonuclease H-like superfamily/Ribonuclease H"/>
    <property type="match status" value="1"/>
</dbReference>
<keyword evidence="3 13" id="KW-0540">Nuclease</keyword>
<dbReference type="GO" id="GO:0048476">
    <property type="term" value="C:Holliday junction resolvase complex"/>
    <property type="evidence" value="ECO:0007669"/>
    <property type="project" value="UniProtKB-UniRule"/>
</dbReference>
<evidence type="ECO:0000256" key="3">
    <source>
        <dbReference type="ARBA" id="ARBA00022722"/>
    </source>
</evidence>
<dbReference type="InterPro" id="IPR036397">
    <property type="entry name" value="RNaseH_sf"/>
</dbReference>
<evidence type="ECO:0000313" key="16">
    <source>
        <dbReference type="Proteomes" id="UP000007383"/>
    </source>
</evidence>
<evidence type="ECO:0000256" key="1">
    <source>
        <dbReference type="ARBA" id="ARBA00009518"/>
    </source>
</evidence>
<comment type="subcellular location">
    <subcellularLocation>
        <location evidence="13">Cytoplasm</location>
    </subcellularLocation>
</comment>
<feature type="binding site" evidence="13">
    <location>
        <position position="68"/>
    </location>
    <ligand>
        <name>Mg(2+)</name>
        <dbReference type="ChEBI" id="CHEBI:18420"/>
        <label>2</label>
    </ligand>
</feature>